<dbReference type="PANTHER" id="PTHR45992:SF2">
    <property type="entry name" value="EUKARYOTIC ELONGATION FACTOR 2 KINASE"/>
    <property type="match status" value="1"/>
</dbReference>
<evidence type="ECO:0000259" key="6">
    <source>
        <dbReference type="PROSITE" id="PS51158"/>
    </source>
</evidence>
<keyword evidence="9" id="KW-1185">Reference proteome</keyword>
<dbReference type="EMBL" id="CAJNOQ010047441">
    <property type="protein sequence ID" value="CAF1641253.1"/>
    <property type="molecule type" value="Genomic_DNA"/>
</dbReference>
<dbReference type="Proteomes" id="UP000663829">
    <property type="component" value="Unassembled WGS sequence"/>
</dbReference>
<feature type="non-terminal residue" evidence="7">
    <location>
        <position position="292"/>
    </location>
</feature>
<dbReference type="Pfam" id="PF02816">
    <property type="entry name" value="Alpha_kinase"/>
    <property type="match status" value="1"/>
</dbReference>
<proteinExistence type="predicted"/>
<evidence type="ECO:0000313" key="8">
    <source>
        <dbReference type="EMBL" id="CAF4553631.1"/>
    </source>
</evidence>
<keyword evidence="3" id="KW-0547">Nucleotide-binding</keyword>
<comment type="caution">
    <text evidence="7">The sequence shown here is derived from an EMBL/GenBank/DDBJ whole genome shotgun (WGS) entry which is preliminary data.</text>
</comment>
<dbReference type="InterPro" id="IPR004166">
    <property type="entry name" value="a-kinase_dom"/>
</dbReference>
<dbReference type="GO" id="GO:1903013">
    <property type="term" value="P:response to differentiation-inducing factor 1"/>
    <property type="evidence" value="ECO:0007669"/>
    <property type="project" value="TreeGrafter"/>
</dbReference>
<evidence type="ECO:0000313" key="9">
    <source>
        <dbReference type="Proteomes" id="UP000663829"/>
    </source>
</evidence>
<name>A0A816DWH4_9BILA</name>
<accession>A0A816DWH4</accession>
<evidence type="ECO:0000256" key="1">
    <source>
        <dbReference type="ARBA" id="ARBA00022527"/>
    </source>
</evidence>
<keyword evidence="4" id="KW-0418">Kinase</keyword>
<keyword evidence="5" id="KW-0067">ATP-binding</keyword>
<evidence type="ECO:0000256" key="4">
    <source>
        <dbReference type="ARBA" id="ARBA00022777"/>
    </source>
</evidence>
<organism evidence="7 9">
    <name type="scientific">Didymodactylos carnosus</name>
    <dbReference type="NCBI Taxonomy" id="1234261"/>
    <lineage>
        <taxon>Eukaryota</taxon>
        <taxon>Metazoa</taxon>
        <taxon>Spiralia</taxon>
        <taxon>Gnathifera</taxon>
        <taxon>Rotifera</taxon>
        <taxon>Eurotatoria</taxon>
        <taxon>Bdelloidea</taxon>
        <taxon>Philodinida</taxon>
        <taxon>Philodinidae</taxon>
        <taxon>Didymodactylos</taxon>
    </lineage>
</organism>
<keyword evidence="1" id="KW-0723">Serine/threonine-protein kinase</keyword>
<dbReference type="Gene3D" id="3.30.200.20">
    <property type="entry name" value="Phosphorylase Kinase, domain 1"/>
    <property type="match status" value="2"/>
</dbReference>
<evidence type="ECO:0000256" key="5">
    <source>
        <dbReference type="ARBA" id="ARBA00022840"/>
    </source>
</evidence>
<protein>
    <recommendedName>
        <fullName evidence="6">Alpha-type protein kinase domain-containing protein</fullName>
    </recommendedName>
</protein>
<dbReference type="SMART" id="SM00811">
    <property type="entry name" value="Alpha_kinase"/>
    <property type="match status" value="1"/>
</dbReference>
<reference evidence="7" key="1">
    <citation type="submission" date="2021-02" db="EMBL/GenBank/DDBJ databases">
        <authorList>
            <person name="Nowell W R."/>
        </authorList>
    </citation>
    <scope>NUCLEOTIDE SEQUENCE</scope>
</reference>
<evidence type="ECO:0000256" key="3">
    <source>
        <dbReference type="ARBA" id="ARBA00022741"/>
    </source>
</evidence>
<dbReference type="OrthoDB" id="301415at2759"/>
<dbReference type="PROSITE" id="PS51158">
    <property type="entry name" value="ALPHA_KINASE"/>
    <property type="match status" value="1"/>
</dbReference>
<evidence type="ECO:0000313" key="7">
    <source>
        <dbReference type="EMBL" id="CAF1641253.1"/>
    </source>
</evidence>
<dbReference type="InterPro" id="IPR051852">
    <property type="entry name" value="Alpha-type_PK"/>
</dbReference>
<dbReference type="GO" id="GO:0031037">
    <property type="term" value="P:myosin II filament disassembly"/>
    <property type="evidence" value="ECO:0007669"/>
    <property type="project" value="TreeGrafter"/>
</dbReference>
<dbReference type="GO" id="GO:0004686">
    <property type="term" value="F:elongation factor-2 kinase activity"/>
    <property type="evidence" value="ECO:0007669"/>
    <property type="project" value="TreeGrafter"/>
</dbReference>
<dbReference type="GO" id="GO:0005524">
    <property type="term" value="F:ATP binding"/>
    <property type="evidence" value="ECO:0007669"/>
    <property type="project" value="UniProtKB-KW"/>
</dbReference>
<keyword evidence="2" id="KW-0808">Transferase</keyword>
<dbReference type="InterPro" id="IPR011009">
    <property type="entry name" value="Kinase-like_dom_sf"/>
</dbReference>
<sequence length="292" mass="34950">EDDDDDDDNDFLFFGTFDDEHSFKSIPIEETSPVRTTKRQRATSSLCVVDDHWEIFPETNDTKRNLSTNHLIDYEKKDDVNIGMGNFRVKHRHREKHTTALNRWKSALHKMHLLKDPWEDFRIDRYPEETVTVHDFDPIKGLWNTHEIKIKIEAKPFTRGAMRECFRMKKLPFHSNAHDWDYASNYVGKRYIESVLPERYFDDVMLQMAAKLWGQHYNRHNPPKKVDIVQMSVLEFKQRPGQPYYHLERFIEGSYIKYNSNSGFVFDEDQSRHTPQVKIFSFIPLFELNLFI</sequence>
<dbReference type="PANTHER" id="PTHR45992">
    <property type="entry name" value="EUKARYOTIC ELONGATION FACTOR 2 KINASE-RELATED"/>
    <property type="match status" value="1"/>
</dbReference>
<evidence type="ECO:0000256" key="2">
    <source>
        <dbReference type="ARBA" id="ARBA00022679"/>
    </source>
</evidence>
<dbReference type="Proteomes" id="UP000681722">
    <property type="component" value="Unassembled WGS sequence"/>
</dbReference>
<feature type="domain" description="Alpha-type protein kinase" evidence="6">
    <location>
        <begin position="135"/>
        <end position="292"/>
    </location>
</feature>
<dbReference type="EMBL" id="CAJOBC010116382">
    <property type="protein sequence ID" value="CAF4553631.1"/>
    <property type="molecule type" value="Genomic_DNA"/>
</dbReference>
<gene>
    <name evidence="7" type="ORF">GPM918_LOCUS44956</name>
    <name evidence="8" type="ORF">SRO942_LOCUS47091</name>
</gene>
<dbReference type="SUPFAM" id="SSF56112">
    <property type="entry name" value="Protein kinase-like (PK-like)"/>
    <property type="match status" value="1"/>
</dbReference>
<dbReference type="AlphaFoldDB" id="A0A816DWH4"/>